<protein>
    <submittedName>
        <fullName evidence="2">Uncharacterized protein</fullName>
    </submittedName>
</protein>
<reference evidence="2 3" key="1">
    <citation type="submission" date="2019-07" db="EMBL/GenBank/DDBJ databases">
        <title>De Novo Assembly of kiwifruit Actinidia rufa.</title>
        <authorList>
            <person name="Sugita-Konishi S."/>
            <person name="Sato K."/>
            <person name="Mori E."/>
            <person name="Abe Y."/>
            <person name="Kisaki G."/>
            <person name="Hamano K."/>
            <person name="Suezawa K."/>
            <person name="Otani M."/>
            <person name="Fukuda T."/>
            <person name="Manabe T."/>
            <person name="Gomi K."/>
            <person name="Tabuchi M."/>
            <person name="Akimitsu K."/>
            <person name="Kataoka I."/>
        </authorList>
    </citation>
    <scope>NUCLEOTIDE SEQUENCE [LARGE SCALE GENOMIC DNA]</scope>
    <source>
        <strain evidence="3">cv. Fuchu</strain>
    </source>
</reference>
<evidence type="ECO:0000313" key="3">
    <source>
        <dbReference type="Proteomes" id="UP000585474"/>
    </source>
</evidence>
<evidence type="ECO:0000313" key="2">
    <source>
        <dbReference type="EMBL" id="GFZ03507.1"/>
    </source>
</evidence>
<sequence length="248" mass="27635">MRRSLRSSIIDLPPSIPWASLASCRPYNPSFANQVPSFCDLLSLHFLRLTSANSSAAICLSALAWIADKVIFPTFEPPHWLSPEFCWKIMTQIYFKASLLPSTFGVRARGLATMAPCKMPLTGALVILQRAMVARLMCIQLVHNPNCSAMPCISRNLERAAQQLRVTQGGDLSHLRRETNATDRDEAAQNPSGMAMRSYLFQRMIGGDMRGGIGDLECLEENTSDVRQLGMLSGDQERHDYLGLNHFF</sequence>
<accession>A0A7J0FYG8</accession>
<name>A0A7J0FYG8_9ERIC</name>
<organism evidence="2 3">
    <name type="scientific">Actinidia rufa</name>
    <dbReference type="NCBI Taxonomy" id="165716"/>
    <lineage>
        <taxon>Eukaryota</taxon>
        <taxon>Viridiplantae</taxon>
        <taxon>Streptophyta</taxon>
        <taxon>Embryophyta</taxon>
        <taxon>Tracheophyta</taxon>
        <taxon>Spermatophyta</taxon>
        <taxon>Magnoliopsida</taxon>
        <taxon>eudicotyledons</taxon>
        <taxon>Gunneridae</taxon>
        <taxon>Pentapetalae</taxon>
        <taxon>asterids</taxon>
        <taxon>Ericales</taxon>
        <taxon>Actinidiaceae</taxon>
        <taxon>Actinidia</taxon>
    </lineage>
</organism>
<feature type="compositionally biased region" description="Basic and acidic residues" evidence="1">
    <location>
        <begin position="173"/>
        <end position="187"/>
    </location>
</feature>
<dbReference type="AlphaFoldDB" id="A0A7J0FYG8"/>
<evidence type="ECO:0000256" key="1">
    <source>
        <dbReference type="SAM" id="MobiDB-lite"/>
    </source>
</evidence>
<comment type="caution">
    <text evidence="2">The sequence shown here is derived from an EMBL/GenBank/DDBJ whole genome shotgun (WGS) entry which is preliminary data.</text>
</comment>
<feature type="region of interest" description="Disordered" evidence="1">
    <location>
        <begin position="169"/>
        <end position="189"/>
    </location>
</feature>
<dbReference type="EMBL" id="BJWL01000016">
    <property type="protein sequence ID" value="GFZ03507.1"/>
    <property type="molecule type" value="Genomic_DNA"/>
</dbReference>
<dbReference type="PROSITE" id="PS51257">
    <property type="entry name" value="PROKAR_LIPOPROTEIN"/>
    <property type="match status" value="1"/>
</dbReference>
<gene>
    <name evidence="2" type="ORF">Acr_16g0001310</name>
</gene>
<keyword evidence="3" id="KW-1185">Reference proteome</keyword>
<dbReference type="Proteomes" id="UP000585474">
    <property type="component" value="Unassembled WGS sequence"/>
</dbReference>
<proteinExistence type="predicted"/>